<dbReference type="EMBL" id="JAVDYG010000001">
    <property type="protein sequence ID" value="MDR7362119.1"/>
    <property type="molecule type" value="Genomic_DNA"/>
</dbReference>
<keyword evidence="1 5" id="KW-0808">Transferase</keyword>
<dbReference type="PROSITE" id="PS51186">
    <property type="entry name" value="GNAT"/>
    <property type="match status" value="1"/>
</dbReference>
<evidence type="ECO:0000256" key="1">
    <source>
        <dbReference type="ARBA" id="ARBA00022679"/>
    </source>
</evidence>
<reference evidence="5 6" key="1">
    <citation type="submission" date="2023-07" db="EMBL/GenBank/DDBJ databases">
        <title>Sequencing the genomes of 1000 actinobacteria strains.</title>
        <authorList>
            <person name="Klenk H.-P."/>
        </authorList>
    </citation>
    <scope>NUCLEOTIDE SEQUENCE [LARGE SCALE GENOMIC DNA]</scope>
    <source>
        <strain evidence="5 6">DSM 19426</strain>
    </source>
</reference>
<evidence type="ECO:0000259" key="4">
    <source>
        <dbReference type="PROSITE" id="PS51186"/>
    </source>
</evidence>
<dbReference type="InterPro" id="IPR000182">
    <property type="entry name" value="GNAT_dom"/>
</dbReference>
<dbReference type="Pfam" id="PF13302">
    <property type="entry name" value="Acetyltransf_3"/>
    <property type="match status" value="1"/>
</dbReference>
<keyword evidence="6" id="KW-1185">Reference proteome</keyword>
<comment type="caution">
    <text evidence="5">The sequence shown here is derived from an EMBL/GenBank/DDBJ whole genome shotgun (WGS) entry which is preliminary data.</text>
</comment>
<evidence type="ECO:0000256" key="2">
    <source>
        <dbReference type="ARBA" id="ARBA00023315"/>
    </source>
</evidence>
<accession>A0ABU2BWS9</accession>
<comment type="similarity">
    <text evidence="3">Belongs to the acetyltransferase family. RimJ subfamily.</text>
</comment>
<evidence type="ECO:0000256" key="3">
    <source>
        <dbReference type="ARBA" id="ARBA00038502"/>
    </source>
</evidence>
<dbReference type="RefSeq" id="WP_310301193.1">
    <property type="nucleotide sequence ID" value="NZ_BAAAPS010000008.1"/>
</dbReference>
<feature type="domain" description="N-acetyltransferase" evidence="4">
    <location>
        <begin position="12"/>
        <end position="179"/>
    </location>
</feature>
<evidence type="ECO:0000313" key="6">
    <source>
        <dbReference type="Proteomes" id="UP001183648"/>
    </source>
</evidence>
<gene>
    <name evidence="5" type="ORF">J2S63_001672</name>
</gene>
<protein>
    <submittedName>
        <fullName evidence="5">Ribosomal-protein-alanine N-acetyltransferase</fullName>
        <ecNumber evidence="5">2.3.1.267</ecNumber>
    </submittedName>
</protein>
<dbReference type="Proteomes" id="UP001183648">
    <property type="component" value="Unassembled WGS sequence"/>
</dbReference>
<keyword evidence="2 5" id="KW-0012">Acyltransferase</keyword>
<dbReference type="PANTHER" id="PTHR43792">
    <property type="entry name" value="GNAT FAMILY, PUTATIVE (AFU_ORTHOLOGUE AFUA_3G00765)-RELATED-RELATED"/>
    <property type="match status" value="1"/>
</dbReference>
<dbReference type="EC" id="2.3.1.267" evidence="5"/>
<sequence>MTRHGVQLLPGYEVRPLAAGDAAALAQAYVRNREHLAPWEPPRAVEFFTEAGQLADAEGKLAAAAAGQQDPWIIWRAGEVVGRVNLSNIARGAFQSASLGYWVDHRHTGRGVASAAVGFAVQRATEMGLHRLEAGTLADNQPSRAVLRRCGFTEYGRAAQYLFIAGAWQDHVLFQRILHTRDAL</sequence>
<dbReference type="Gene3D" id="3.40.630.30">
    <property type="match status" value="1"/>
</dbReference>
<proteinExistence type="inferred from homology"/>
<evidence type="ECO:0000313" key="5">
    <source>
        <dbReference type="EMBL" id="MDR7362119.1"/>
    </source>
</evidence>
<dbReference type="GO" id="GO:0008999">
    <property type="term" value="F:protein-N-terminal-alanine acetyltransferase activity"/>
    <property type="evidence" value="ECO:0007669"/>
    <property type="project" value="UniProtKB-EC"/>
</dbReference>
<dbReference type="PANTHER" id="PTHR43792:SF8">
    <property type="entry name" value="[RIBOSOMAL PROTEIN US5]-ALANINE N-ACETYLTRANSFERASE"/>
    <property type="match status" value="1"/>
</dbReference>
<organism evidence="5 6">
    <name type="scientific">Nocardioides marmoribigeumensis</name>
    <dbReference type="NCBI Taxonomy" id="433649"/>
    <lineage>
        <taxon>Bacteria</taxon>
        <taxon>Bacillati</taxon>
        <taxon>Actinomycetota</taxon>
        <taxon>Actinomycetes</taxon>
        <taxon>Propionibacteriales</taxon>
        <taxon>Nocardioidaceae</taxon>
        <taxon>Nocardioides</taxon>
    </lineage>
</organism>
<name>A0ABU2BWS9_9ACTN</name>
<dbReference type="SUPFAM" id="SSF55729">
    <property type="entry name" value="Acyl-CoA N-acyltransferases (Nat)"/>
    <property type="match status" value="1"/>
</dbReference>
<dbReference type="InterPro" id="IPR051531">
    <property type="entry name" value="N-acetyltransferase"/>
</dbReference>
<dbReference type="InterPro" id="IPR016181">
    <property type="entry name" value="Acyl_CoA_acyltransferase"/>
</dbReference>